<organism evidence="5 6">
    <name type="scientific">Symbiodinium necroappetens</name>
    <dbReference type="NCBI Taxonomy" id="1628268"/>
    <lineage>
        <taxon>Eukaryota</taxon>
        <taxon>Sar</taxon>
        <taxon>Alveolata</taxon>
        <taxon>Dinophyceae</taxon>
        <taxon>Suessiales</taxon>
        <taxon>Symbiodiniaceae</taxon>
        <taxon>Symbiodinium</taxon>
    </lineage>
</organism>
<reference evidence="5" key="1">
    <citation type="submission" date="2021-02" db="EMBL/GenBank/DDBJ databases">
        <authorList>
            <person name="Dougan E. K."/>
            <person name="Rhodes N."/>
            <person name="Thang M."/>
            <person name="Chan C."/>
        </authorList>
    </citation>
    <scope>NUCLEOTIDE SEQUENCE</scope>
</reference>
<dbReference type="PROSITE" id="PS51471">
    <property type="entry name" value="FE2OG_OXY"/>
    <property type="match status" value="1"/>
</dbReference>
<sequence>MFANVRITWLLLCFPVVDAALKLLLEPEERPIKIGAFQGVEHRWNVNKSLRVRGSNGTVSCMKIPGMLPRETASRLLSLVKGSAAYDLEPDSVDQMPSFEFYPMVAGKWVDEALKDELDAFAQTVLLPYVRQVYRCSHCTLADILVRRYVAGERRTHQLHFDSHAFVTVVLGLSDPSEFEGGLYIQSGPNASSREFVPLEPGDVFVHSFDLQHGVRLWKGTRYSLVFWIKTSLQAVVDGTAPWYEVAAGRRDPDALFNLAGQYLEGTSGRDANPKKAAELYEQAAAMGHLGAQTHLGLLLAEADGPDLTASARWLQSAAKAGDVLGQKSLAFAYANGQGVQQNLTRSAKWMARAAEQDDLEAAYVLGTMYLHGQGVKVSRPQAERWLRQSAEAGYAEAQREMALFEKDKASNSPEEVNFTAVAAWLQLAARQGDREARLLLADLYSRQNRHTDALQLWRKLAKLGDAQAQWQLGKCYAEGRGTKAKPKKALAFFSKAAAQGHEEAAQDLSRISGSMKTRKGSMRVAHGEISPRRPQSDVSHWLPMPSPSCSSLHKAEQGFIAIATLSLKLRMSPMQPFACCLFAHTERDRDCQPRHPPGPVTAYEAIGGTKS</sequence>
<accession>A0A812ZMJ9</accession>
<feature type="domain" description="Fe2OG dioxygenase" evidence="4">
    <location>
        <begin position="140"/>
        <end position="231"/>
    </location>
</feature>
<proteinExistence type="inferred from homology"/>
<evidence type="ECO:0000313" key="6">
    <source>
        <dbReference type="Proteomes" id="UP000601435"/>
    </source>
</evidence>
<keyword evidence="6" id="KW-1185">Reference proteome</keyword>
<dbReference type="Gene3D" id="2.60.120.620">
    <property type="entry name" value="q2cbj1_9rhob like domain"/>
    <property type="match status" value="1"/>
</dbReference>
<dbReference type="PANTHER" id="PTHR11102">
    <property type="entry name" value="SEL-1-LIKE PROTEIN"/>
    <property type="match status" value="1"/>
</dbReference>
<feature type="signal peptide" evidence="3">
    <location>
        <begin position="1"/>
        <end position="19"/>
    </location>
</feature>
<protein>
    <submittedName>
        <fullName evidence="5">YbeQ protein</fullName>
    </submittedName>
</protein>
<feature type="region of interest" description="Disordered" evidence="2">
    <location>
        <begin position="516"/>
        <end position="541"/>
    </location>
</feature>
<comment type="caution">
    <text evidence="5">The sequence shown here is derived from an EMBL/GenBank/DDBJ whole genome shotgun (WGS) entry which is preliminary data.</text>
</comment>
<dbReference type="SUPFAM" id="SSF81901">
    <property type="entry name" value="HCP-like"/>
    <property type="match status" value="2"/>
</dbReference>
<dbReference type="Pfam" id="PF08238">
    <property type="entry name" value="Sel1"/>
    <property type="match status" value="6"/>
</dbReference>
<dbReference type="Gene3D" id="1.25.40.10">
    <property type="entry name" value="Tetratricopeptide repeat domain"/>
    <property type="match status" value="2"/>
</dbReference>
<feature type="chain" id="PRO_5033044551" evidence="3">
    <location>
        <begin position="20"/>
        <end position="612"/>
    </location>
</feature>
<dbReference type="AlphaFoldDB" id="A0A812ZMJ9"/>
<evidence type="ECO:0000256" key="2">
    <source>
        <dbReference type="SAM" id="MobiDB-lite"/>
    </source>
</evidence>
<evidence type="ECO:0000313" key="5">
    <source>
        <dbReference type="EMBL" id="CAE7835283.1"/>
    </source>
</evidence>
<dbReference type="PANTHER" id="PTHR11102:SF160">
    <property type="entry name" value="ERAD-ASSOCIATED E3 UBIQUITIN-PROTEIN LIGASE COMPONENT HRD3"/>
    <property type="match status" value="1"/>
</dbReference>
<feature type="compositionally biased region" description="Basic and acidic residues" evidence="2">
    <location>
        <begin position="526"/>
        <end position="536"/>
    </location>
</feature>
<comment type="similarity">
    <text evidence="1">Belongs to the sel-1 family.</text>
</comment>
<dbReference type="SMART" id="SM00671">
    <property type="entry name" value="SEL1"/>
    <property type="match status" value="6"/>
</dbReference>
<name>A0A812ZMJ9_9DINO</name>
<dbReference type="InterPro" id="IPR050767">
    <property type="entry name" value="Sel1_AlgK"/>
</dbReference>
<feature type="region of interest" description="Disordered" evidence="2">
    <location>
        <begin position="589"/>
        <end position="612"/>
    </location>
</feature>
<evidence type="ECO:0000259" key="4">
    <source>
        <dbReference type="PROSITE" id="PS51471"/>
    </source>
</evidence>
<dbReference type="EMBL" id="CAJNJA010049030">
    <property type="protein sequence ID" value="CAE7835283.1"/>
    <property type="molecule type" value="Genomic_DNA"/>
</dbReference>
<dbReference type="Proteomes" id="UP000601435">
    <property type="component" value="Unassembled WGS sequence"/>
</dbReference>
<evidence type="ECO:0000256" key="3">
    <source>
        <dbReference type="SAM" id="SignalP"/>
    </source>
</evidence>
<evidence type="ECO:0000256" key="1">
    <source>
        <dbReference type="ARBA" id="ARBA00038101"/>
    </source>
</evidence>
<gene>
    <name evidence="5" type="primary">ybeQ</name>
    <name evidence="5" type="ORF">SNEC2469_LOCUS25088</name>
</gene>
<dbReference type="OrthoDB" id="418134at2759"/>
<dbReference type="InterPro" id="IPR011990">
    <property type="entry name" value="TPR-like_helical_dom_sf"/>
</dbReference>
<dbReference type="InterPro" id="IPR005123">
    <property type="entry name" value="Oxoglu/Fe-dep_dioxygenase_dom"/>
</dbReference>
<keyword evidence="3" id="KW-0732">Signal</keyword>
<dbReference type="SUPFAM" id="SSF51197">
    <property type="entry name" value="Clavaminate synthase-like"/>
    <property type="match status" value="1"/>
</dbReference>
<dbReference type="InterPro" id="IPR006597">
    <property type="entry name" value="Sel1-like"/>
</dbReference>